<evidence type="ECO:0000313" key="1">
    <source>
        <dbReference type="EMBL" id="KAA6348216.1"/>
    </source>
</evidence>
<name>A0A5J4SQ68_9ZZZZ</name>
<organism evidence="1">
    <name type="scientific">termite gut metagenome</name>
    <dbReference type="NCBI Taxonomy" id="433724"/>
    <lineage>
        <taxon>unclassified sequences</taxon>
        <taxon>metagenomes</taxon>
        <taxon>organismal metagenomes</taxon>
    </lineage>
</organism>
<proteinExistence type="predicted"/>
<reference evidence="1" key="1">
    <citation type="submission" date="2019-03" db="EMBL/GenBank/DDBJ databases">
        <title>Single cell metagenomics reveals metabolic interactions within the superorganism composed of flagellate Streblomastix strix and complex community of Bacteroidetes bacteria on its surface.</title>
        <authorList>
            <person name="Treitli S.C."/>
            <person name="Kolisko M."/>
            <person name="Husnik F."/>
            <person name="Keeling P."/>
            <person name="Hampl V."/>
        </authorList>
    </citation>
    <scope>NUCLEOTIDE SEQUENCE</scope>
    <source>
        <strain evidence="1">STM</strain>
    </source>
</reference>
<gene>
    <name evidence="1" type="ORF">EZS27_004355</name>
</gene>
<accession>A0A5J4SQ68</accession>
<dbReference type="AlphaFoldDB" id="A0A5J4SQ68"/>
<protein>
    <recommendedName>
        <fullName evidence="2">Helix-hairpin-helix domain-containing protein</fullName>
    </recommendedName>
</protein>
<comment type="caution">
    <text evidence="1">The sequence shown here is derived from an EMBL/GenBank/DDBJ whole genome shotgun (WGS) entry which is preliminary data.</text>
</comment>
<dbReference type="SUPFAM" id="SSF47781">
    <property type="entry name" value="RuvA domain 2-like"/>
    <property type="match status" value="1"/>
</dbReference>
<dbReference type="InterPro" id="IPR010994">
    <property type="entry name" value="RuvA_2-like"/>
</dbReference>
<dbReference type="EMBL" id="SNRY01000074">
    <property type="protein sequence ID" value="KAA6348216.1"/>
    <property type="molecule type" value="Genomic_DNA"/>
</dbReference>
<evidence type="ECO:0008006" key="2">
    <source>
        <dbReference type="Google" id="ProtNLM"/>
    </source>
</evidence>
<sequence>MRQILVSVLVLWALTGTTLTAQNHAESFWEEVIEQLVISDEDESTDWENAIEELSERLSEPINLNSATKEELEQFPFLNDIQIENLLAYLYEQGEMLSVYELQLVEEMDRQTIWYLLPFVCVKPIEKKELLPSFSEVFRYGKNELLTRLDIPFYERKGYTEGNYLGTPAYHSLRYSFRYRKNLYWGMTAEKDAGEPFFALHNQWGYDHYSFYFFFQNYRKLKALAIGNYRLSFGQGLVVSSDYIMGKTVSASTIGTRKNGITKHSSTDEYNYFRGIASAVEAGDFTLSAFYSNHSLDAIATETTITSIQKTGLHRTGKEAERKSTVNLQLAGTNVSFAKNQLRVGVTGIYYFFDRPYQPQVREYSKYNIQGNGFYNAGADYRFRLKRLLFSGEMAAGKGGGTAFLNSMQYLSASGYKTVLLHRYYAHNYWAMFARSFSEGGYIQNENGVYAAVEGNPVRDWQVFASVDFFAFPWLKYGIDKPSSGFDGLTQLAYSPHKDLTMSLRYRYKKKAKNYTDEEKIKTVRPLYRHQLRYRLKYSPNDYLFLCTTVDYNQVHPQGAPAGQGVQLIQTFSYAFRTFPVKTELQTGFFHTDDYESRVYSYEKGVLYAFYNPSFYGRGNRSTAHLRYDFHRNGMIIVKVGQTIYYDRNSIGSGADIIDSNQKMDLQMQLRVKF</sequence>